<evidence type="ECO:0000313" key="1">
    <source>
        <dbReference type="EMBL" id="EFC48797.1"/>
    </source>
</evidence>
<dbReference type="GeneID" id="8852384"/>
<organism evidence="2">
    <name type="scientific">Naegleria gruberi</name>
    <name type="common">Amoeba</name>
    <dbReference type="NCBI Taxonomy" id="5762"/>
    <lineage>
        <taxon>Eukaryota</taxon>
        <taxon>Discoba</taxon>
        <taxon>Heterolobosea</taxon>
        <taxon>Tetramitia</taxon>
        <taxon>Eutetramitia</taxon>
        <taxon>Vahlkampfiidae</taxon>
        <taxon>Naegleria</taxon>
    </lineage>
</organism>
<gene>
    <name evidence="1" type="ORF">NAEGRDRAFT_63418</name>
</gene>
<name>D2V3M5_NAEGR</name>
<proteinExistence type="predicted"/>
<accession>D2V3M5</accession>
<dbReference type="Proteomes" id="UP000006671">
    <property type="component" value="Unassembled WGS sequence"/>
</dbReference>
<dbReference type="VEuPathDB" id="AmoebaDB:NAEGRDRAFT_63418"/>
<evidence type="ECO:0000313" key="2">
    <source>
        <dbReference type="Proteomes" id="UP000006671"/>
    </source>
</evidence>
<dbReference type="RefSeq" id="XP_002681541.1">
    <property type="nucleotide sequence ID" value="XM_002681495.1"/>
</dbReference>
<sequence>MVRNTYNPLIYLFQRVAVAHRDAIWKPCDYSSVLETFYPLFIEELSEEEYQCLASSPNLVLVATYAPLFSKLFSKTLPPHVISLHKNLLALPKDNVFGTLLEVVANGYSQSSLIPVKIAIEIAKENPEQFATTLMQNKIGAKVDTIRQYHVQDRELLSQFYQSIDLICKKR</sequence>
<keyword evidence="2" id="KW-1185">Reference proteome</keyword>
<dbReference type="KEGG" id="ngr:NAEGRDRAFT_63418"/>
<dbReference type="InParanoid" id="D2V3M5"/>
<protein>
    <submittedName>
        <fullName evidence="1">Predicted protein</fullName>
    </submittedName>
</protein>
<dbReference type="EMBL" id="GG738850">
    <property type="protein sequence ID" value="EFC48797.1"/>
    <property type="molecule type" value="Genomic_DNA"/>
</dbReference>
<reference evidence="1 2" key="1">
    <citation type="journal article" date="2010" name="Cell">
        <title>The genome of Naegleria gruberi illuminates early eukaryotic versatility.</title>
        <authorList>
            <person name="Fritz-Laylin L.K."/>
            <person name="Prochnik S.E."/>
            <person name="Ginger M.L."/>
            <person name="Dacks J.B."/>
            <person name="Carpenter M.L."/>
            <person name="Field M.C."/>
            <person name="Kuo A."/>
            <person name="Paredez A."/>
            <person name="Chapman J."/>
            <person name="Pham J."/>
            <person name="Shu S."/>
            <person name="Neupane R."/>
            <person name="Cipriano M."/>
            <person name="Mancuso J."/>
            <person name="Tu H."/>
            <person name="Salamov A."/>
            <person name="Lindquist E."/>
            <person name="Shapiro H."/>
            <person name="Lucas S."/>
            <person name="Grigoriev I.V."/>
            <person name="Cande W.Z."/>
            <person name="Fulton C."/>
            <person name="Rokhsar D.S."/>
            <person name="Dawson S.C."/>
        </authorList>
    </citation>
    <scope>NUCLEOTIDE SEQUENCE [LARGE SCALE GENOMIC DNA]</scope>
    <source>
        <strain evidence="1 2">NEG-M</strain>
    </source>
</reference>
<dbReference type="AlphaFoldDB" id="D2V3M5"/>